<organism evidence="1 2">
    <name type="scientific">Mucor plumbeus</name>
    <dbReference type="NCBI Taxonomy" id="97098"/>
    <lineage>
        <taxon>Eukaryota</taxon>
        <taxon>Fungi</taxon>
        <taxon>Fungi incertae sedis</taxon>
        <taxon>Mucoromycota</taxon>
        <taxon>Mucoromycotina</taxon>
        <taxon>Mucoromycetes</taxon>
        <taxon>Mucorales</taxon>
        <taxon>Mucorineae</taxon>
        <taxon>Mucoraceae</taxon>
        <taxon>Mucor</taxon>
    </lineage>
</organism>
<dbReference type="EMBL" id="JAEPRC010000193">
    <property type="protein sequence ID" value="KAG2204613.1"/>
    <property type="molecule type" value="Genomic_DNA"/>
</dbReference>
<gene>
    <name evidence="1" type="ORF">INT46_009722</name>
</gene>
<evidence type="ECO:0000313" key="1">
    <source>
        <dbReference type="EMBL" id="KAG2204613.1"/>
    </source>
</evidence>
<proteinExistence type="predicted"/>
<dbReference type="Proteomes" id="UP000650833">
    <property type="component" value="Unassembled WGS sequence"/>
</dbReference>
<keyword evidence="2" id="KW-1185">Reference proteome</keyword>
<reference evidence="1" key="1">
    <citation type="submission" date="2020-12" db="EMBL/GenBank/DDBJ databases">
        <title>Metabolic potential, ecology and presence of endohyphal bacteria is reflected in genomic diversity of Mucoromycotina.</title>
        <authorList>
            <person name="Muszewska A."/>
            <person name="Okrasinska A."/>
            <person name="Steczkiewicz K."/>
            <person name="Drgas O."/>
            <person name="Orlowska M."/>
            <person name="Perlinska-Lenart U."/>
            <person name="Aleksandrzak-Piekarczyk T."/>
            <person name="Szatraj K."/>
            <person name="Zielenkiewicz U."/>
            <person name="Pilsyk S."/>
            <person name="Malc E."/>
            <person name="Mieczkowski P."/>
            <person name="Kruszewska J.S."/>
            <person name="Biernat P."/>
            <person name="Pawlowska J."/>
        </authorList>
    </citation>
    <scope>NUCLEOTIDE SEQUENCE</scope>
    <source>
        <strain evidence="1">CBS 226.32</strain>
    </source>
</reference>
<accession>A0A8H7R7C2</accession>
<name>A0A8H7R7C2_9FUNG</name>
<comment type="caution">
    <text evidence="1">The sequence shown here is derived from an EMBL/GenBank/DDBJ whole genome shotgun (WGS) entry which is preliminary data.</text>
</comment>
<sequence length="113" mass="13235">MNYQHHHAHYTMYPPLLNQHSIAGTHSLNYTPSLHHPHYHSAPPFQHSHYHLPTQWILQQPTYVTKRSSSLSINPTFHKRKKFTRTNTVNKSPLKTSKAPFSIVKSMKSTINW</sequence>
<dbReference type="AlphaFoldDB" id="A0A8H7R7C2"/>
<protein>
    <submittedName>
        <fullName evidence="1">Uncharacterized protein</fullName>
    </submittedName>
</protein>
<evidence type="ECO:0000313" key="2">
    <source>
        <dbReference type="Proteomes" id="UP000650833"/>
    </source>
</evidence>